<evidence type="ECO:0000313" key="3">
    <source>
        <dbReference type="Proteomes" id="UP000520876"/>
    </source>
</evidence>
<feature type="domain" description="TniQ" evidence="1">
    <location>
        <begin position="5"/>
        <end position="158"/>
    </location>
</feature>
<accession>A0A7Z0N7B4</accession>
<reference evidence="2 3" key="1">
    <citation type="submission" date="2020-07" db="EMBL/GenBank/DDBJ databases">
        <title>Halomonas sp. QX-2 draft genome sequence.</title>
        <authorList>
            <person name="Qiu X."/>
        </authorList>
    </citation>
    <scope>NUCLEOTIDE SEQUENCE [LARGE SCALE GENOMIC DNA]</scope>
    <source>
        <strain evidence="2 3">QX-2</strain>
    </source>
</reference>
<dbReference type="RefSeq" id="WP_180091849.1">
    <property type="nucleotide sequence ID" value="NZ_CAXAZJ010000043.1"/>
</dbReference>
<dbReference type="Proteomes" id="UP000520876">
    <property type="component" value="Unassembled WGS sequence"/>
</dbReference>
<comment type="caution">
    <text evidence="2">The sequence shown here is derived from an EMBL/GenBank/DDBJ whole genome shotgun (WGS) entry which is preliminary data.</text>
</comment>
<evidence type="ECO:0000313" key="2">
    <source>
        <dbReference type="EMBL" id="NYT72974.1"/>
    </source>
</evidence>
<proteinExistence type="predicted"/>
<sequence length="412" mass="47713">MKLLVRPKPFSNESLESYMLRLSEENFFAYYQQFSRAIKDWLQLHDHEAAGAFPVELSRLNVYHAAQSSSRRIRALRLIESLTDNEQLPLLHLAVMHSNQSFCSRYQGVFYDGVHIPRALVRQHTVPVCPDCLNEAGYIRQEWHWIPYQACLDHGVRLVHECPKCGDPLSYIVNESLYSCTCGMDIRHSATSRAEGWQIEASRLVMGVLDEASYPLLGLHSISMRFTCLLWFQLYSHQGLNESGQVDTNTLKDAMEYFSHWPEIFNRELEARAANAENFLLQDFNRTRLQHVFGDIIRMSHLLVKDHTERDFILIHLEDFLVKLVNRHPKNRVPNLADLLLSVPEASVLLGTSHEQVYRLYQEGYLKLAFRLKGHEKLTGGVGAFHLREVIELRQSRVPMEGSVYNNYLSAW</sequence>
<protein>
    <submittedName>
        <fullName evidence="2">TniQ family protein</fullName>
    </submittedName>
</protein>
<dbReference type="EMBL" id="JACCGK010000008">
    <property type="protein sequence ID" value="NYT72974.1"/>
    <property type="molecule type" value="Genomic_DNA"/>
</dbReference>
<dbReference type="InterPro" id="IPR009492">
    <property type="entry name" value="TniQ"/>
</dbReference>
<evidence type="ECO:0000259" key="1">
    <source>
        <dbReference type="Pfam" id="PF06527"/>
    </source>
</evidence>
<dbReference type="AlphaFoldDB" id="A0A7Z0N7B4"/>
<organism evidence="2 3">
    <name type="scientific">Vreelandella sedimenti</name>
    <dbReference type="NCBI Taxonomy" id="2729618"/>
    <lineage>
        <taxon>Bacteria</taxon>
        <taxon>Pseudomonadati</taxon>
        <taxon>Pseudomonadota</taxon>
        <taxon>Gammaproteobacteria</taxon>
        <taxon>Oceanospirillales</taxon>
        <taxon>Halomonadaceae</taxon>
        <taxon>Vreelandella</taxon>
    </lineage>
</organism>
<gene>
    <name evidence="2" type="ORF">HZU72_11105</name>
</gene>
<keyword evidence="3" id="KW-1185">Reference proteome</keyword>
<dbReference type="Pfam" id="PF06527">
    <property type="entry name" value="TniQ"/>
    <property type="match status" value="1"/>
</dbReference>
<name>A0A7Z0N7B4_9GAMM</name>